<dbReference type="EMBL" id="CANHGI010000006">
    <property type="protein sequence ID" value="CAI5455170.1"/>
    <property type="molecule type" value="Genomic_DNA"/>
</dbReference>
<evidence type="ECO:0000256" key="2">
    <source>
        <dbReference type="SAM" id="Phobius"/>
    </source>
</evidence>
<keyword evidence="2" id="KW-0472">Membrane</keyword>
<sequence>MVNSTYNLSLRNAQNENGHRRDEPRLEMQNNCFELEGAMESVASISEAPVLFNVQRAQNVADFVCFAFMVIFAASVAIYFVLTLKR</sequence>
<keyword evidence="4" id="KW-1185">Reference proteome</keyword>
<evidence type="ECO:0000313" key="4">
    <source>
        <dbReference type="Proteomes" id="UP001152747"/>
    </source>
</evidence>
<comment type="caution">
    <text evidence="3">The sequence shown here is derived from an EMBL/GenBank/DDBJ whole genome shotgun (WGS) entry which is preliminary data.</text>
</comment>
<organism evidence="3 4">
    <name type="scientific">Caenorhabditis angaria</name>
    <dbReference type="NCBI Taxonomy" id="860376"/>
    <lineage>
        <taxon>Eukaryota</taxon>
        <taxon>Metazoa</taxon>
        <taxon>Ecdysozoa</taxon>
        <taxon>Nematoda</taxon>
        <taxon>Chromadorea</taxon>
        <taxon>Rhabditida</taxon>
        <taxon>Rhabditina</taxon>
        <taxon>Rhabditomorpha</taxon>
        <taxon>Rhabditoidea</taxon>
        <taxon>Rhabditidae</taxon>
        <taxon>Peloderinae</taxon>
        <taxon>Caenorhabditis</taxon>
    </lineage>
</organism>
<keyword evidence="2" id="KW-1133">Transmembrane helix</keyword>
<reference evidence="3" key="1">
    <citation type="submission" date="2022-11" db="EMBL/GenBank/DDBJ databases">
        <authorList>
            <person name="Kikuchi T."/>
        </authorList>
    </citation>
    <scope>NUCLEOTIDE SEQUENCE</scope>
    <source>
        <strain evidence="3">PS1010</strain>
    </source>
</reference>
<gene>
    <name evidence="3" type="ORF">CAMP_LOCUS17807</name>
</gene>
<dbReference type="Proteomes" id="UP001152747">
    <property type="component" value="Unassembled WGS sequence"/>
</dbReference>
<proteinExistence type="predicted"/>
<feature type="transmembrane region" description="Helical" evidence="2">
    <location>
        <begin position="60"/>
        <end position="82"/>
    </location>
</feature>
<evidence type="ECO:0000256" key="1">
    <source>
        <dbReference type="SAM" id="MobiDB-lite"/>
    </source>
</evidence>
<feature type="compositionally biased region" description="Polar residues" evidence="1">
    <location>
        <begin position="1"/>
        <end position="16"/>
    </location>
</feature>
<accession>A0A9P1N9Z3</accession>
<feature type="region of interest" description="Disordered" evidence="1">
    <location>
        <begin position="1"/>
        <end position="25"/>
    </location>
</feature>
<evidence type="ECO:0000313" key="3">
    <source>
        <dbReference type="EMBL" id="CAI5455170.1"/>
    </source>
</evidence>
<dbReference type="AlphaFoldDB" id="A0A9P1N9Z3"/>
<protein>
    <submittedName>
        <fullName evidence="3">Uncharacterized protein</fullName>
    </submittedName>
</protein>
<keyword evidence="2" id="KW-0812">Transmembrane</keyword>
<name>A0A9P1N9Z3_9PELO</name>